<evidence type="ECO:0000256" key="1">
    <source>
        <dbReference type="ARBA" id="ARBA00022679"/>
    </source>
</evidence>
<dbReference type="Gene3D" id="3.40.50.2020">
    <property type="match status" value="1"/>
</dbReference>
<accession>A0A510E449</accession>
<dbReference type="InterPro" id="IPR029057">
    <property type="entry name" value="PRTase-like"/>
</dbReference>
<feature type="domain" description="Phosphoribosyltransferase" evidence="3">
    <location>
        <begin position="111"/>
        <end position="220"/>
    </location>
</feature>
<dbReference type="PANTHER" id="PTHR43864">
    <property type="entry name" value="HYPOXANTHINE/GUANINE PHOSPHORIBOSYLTRANSFERASE"/>
    <property type="match status" value="1"/>
</dbReference>
<sequence>MFSQNKEDNLRRRLISIELLQELKTIYTYKELSEIFNVQESLLCRYVNGNRIPSEKQAAEIITKIKEKITMSQILRNQIKVFDDGFIDVSNLLFFPTLLKLHLSLTLGVKINDNINKIVGIASNGLPFATIVASIYDIPLIIAKKHKDSTFLRYLEENVKESNSVVSSIYLREDLIKKNDKVVLVDDVLRSGKTLTALYNLASRAGAKILGAIIIASGHKLPPELENKFQIITLFRI</sequence>
<dbReference type="Proteomes" id="UP000325030">
    <property type="component" value="Chromosome"/>
</dbReference>
<dbReference type="SUPFAM" id="SSF53271">
    <property type="entry name" value="PRTase-like"/>
    <property type="match status" value="1"/>
</dbReference>
<evidence type="ECO:0000313" key="5">
    <source>
        <dbReference type="Proteomes" id="UP000325030"/>
    </source>
</evidence>
<dbReference type="RefSeq" id="WP_149564867.1">
    <property type="nucleotide sequence ID" value="NZ_AP018930.1"/>
</dbReference>
<dbReference type="Pfam" id="PF00156">
    <property type="entry name" value="Pribosyltran"/>
    <property type="match status" value="1"/>
</dbReference>
<keyword evidence="1" id="KW-0808">Transferase</keyword>
<dbReference type="InterPro" id="IPR000836">
    <property type="entry name" value="PRTase_dom"/>
</dbReference>
<dbReference type="GO" id="GO:0006166">
    <property type="term" value="P:purine ribonucleoside salvage"/>
    <property type="evidence" value="ECO:0007669"/>
    <property type="project" value="UniProtKB-KW"/>
</dbReference>
<dbReference type="GO" id="GO:0016757">
    <property type="term" value="F:glycosyltransferase activity"/>
    <property type="evidence" value="ECO:0007669"/>
    <property type="project" value="UniProtKB-KW"/>
</dbReference>
<evidence type="ECO:0000259" key="3">
    <source>
        <dbReference type="Pfam" id="PF00156"/>
    </source>
</evidence>
<keyword evidence="2" id="KW-0660">Purine salvage</keyword>
<organism evidence="4 5">
    <name type="scientific">Sulfuracidifex tepidarius</name>
    <dbReference type="NCBI Taxonomy" id="1294262"/>
    <lineage>
        <taxon>Archaea</taxon>
        <taxon>Thermoproteota</taxon>
        <taxon>Thermoprotei</taxon>
        <taxon>Sulfolobales</taxon>
        <taxon>Sulfolobaceae</taxon>
        <taxon>Sulfuracidifex</taxon>
    </lineage>
</organism>
<reference evidence="5" key="1">
    <citation type="submission" date="2018-09" db="EMBL/GenBank/DDBJ databases">
        <title>Complete Genome Sequencing of Sulfolobus sp. JCM 16834.</title>
        <authorList>
            <person name="Kato S."/>
            <person name="Itoh T."/>
            <person name="Ohkuma M."/>
        </authorList>
    </citation>
    <scope>NUCLEOTIDE SEQUENCE [LARGE SCALE GENOMIC DNA]</scope>
    <source>
        <strain evidence="5">IC-007</strain>
    </source>
</reference>
<name>A0A510E449_9CREN</name>
<dbReference type="PANTHER" id="PTHR43864:SF1">
    <property type="entry name" value="XANTHINE PHOSPHORIBOSYLTRANSFERASE"/>
    <property type="match status" value="1"/>
</dbReference>
<keyword evidence="4" id="KW-0328">Glycosyltransferase</keyword>
<dbReference type="InterPro" id="IPR050118">
    <property type="entry name" value="Pur/Pyrimidine_PRTase"/>
</dbReference>
<gene>
    <name evidence="4" type="ORF">IC007_1798</name>
</gene>
<dbReference type="AlphaFoldDB" id="A0A510E449"/>
<dbReference type="GeneID" id="41718138"/>
<dbReference type="CDD" id="cd06223">
    <property type="entry name" value="PRTases_typeI"/>
    <property type="match status" value="1"/>
</dbReference>
<evidence type="ECO:0000256" key="2">
    <source>
        <dbReference type="ARBA" id="ARBA00022726"/>
    </source>
</evidence>
<protein>
    <submittedName>
        <fullName evidence="4">Hypoxanthine/guanine phosphoribosyltransferase</fullName>
    </submittedName>
</protein>
<evidence type="ECO:0000313" key="4">
    <source>
        <dbReference type="EMBL" id="BBG27256.1"/>
    </source>
</evidence>
<proteinExistence type="predicted"/>
<dbReference type="EMBL" id="AP018930">
    <property type="protein sequence ID" value="BBG27256.1"/>
    <property type="molecule type" value="Genomic_DNA"/>
</dbReference>